<reference evidence="1" key="1">
    <citation type="journal article" date="2015" name="Nature">
        <title>Complex archaea that bridge the gap between prokaryotes and eukaryotes.</title>
        <authorList>
            <person name="Spang A."/>
            <person name="Saw J.H."/>
            <person name="Jorgensen S.L."/>
            <person name="Zaremba-Niedzwiedzka K."/>
            <person name="Martijn J."/>
            <person name="Lind A.E."/>
            <person name="van Eijk R."/>
            <person name="Schleper C."/>
            <person name="Guy L."/>
            <person name="Ettema T.J."/>
        </authorList>
    </citation>
    <scope>NUCLEOTIDE SEQUENCE</scope>
</reference>
<evidence type="ECO:0000313" key="1">
    <source>
        <dbReference type="EMBL" id="KKL25705.1"/>
    </source>
</evidence>
<protein>
    <submittedName>
        <fullName evidence="1">Uncharacterized protein</fullName>
    </submittedName>
</protein>
<organism evidence="1">
    <name type="scientific">marine sediment metagenome</name>
    <dbReference type="NCBI Taxonomy" id="412755"/>
    <lineage>
        <taxon>unclassified sequences</taxon>
        <taxon>metagenomes</taxon>
        <taxon>ecological metagenomes</taxon>
    </lineage>
</organism>
<sequence>MNLSDAGLERLHDAVAGHTPLLWWNESGILHATNSIGGTMHPARCENEADAELVERAVNSYDAMLGALKAFGSKRSDDEWHTDACWKGGWQYRQNYGCDKDCEAARDAIKLVQKGS</sequence>
<dbReference type="AlphaFoldDB" id="A0A0F9BUX9"/>
<accession>A0A0F9BUX9</accession>
<comment type="caution">
    <text evidence="1">The sequence shown here is derived from an EMBL/GenBank/DDBJ whole genome shotgun (WGS) entry which is preliminary data.</text>
</comment>
<name>A0A0F9BUX9_9ZZZZ</name>
<gene>
    <name evidence="1" type="ORF">LCGC14_2402640</name>
</gene>
<dbReference type="EMBL" id="LAZR01036118">
    <property type="protein sequence ID" value="KKL25705.1"/>
    <property type="molecule type" value="Genomic_DNA"/>
</dbReference>
<proteinExistence type="predicted"/>